<accession>A0A3L8S8N0</accession>
<dbReference type="Gene3D" id="1.10.1410.10">
    <property type="match status" value="1"/>
</dbReference>
<dbReference type="InterPro" id="IPR054708">
    <property type="entry name" value="MTPAP-like_central"/>
</dbReference>
<sequence length="423" mass="48503">MVKIKGYMFTLSRKEHVPKFFQLGSSTLPSKISTTERQSQQSVPDHAKRQRIHSHDSDTAVVNQAVPLPEEGRRSFPPSVSVQSPVLHARGSPVLLGCVPPLQDTLFPDPTETRLPVAKDELSKQVLEWFQVCRQQASDLDRKELCRTELQREIQLIFPHSRLFLVGSSLNGFGTRTSDGDLCLVVKEEPVNQKTEARRILSLVQKLFATKLSSYIERPQLIRAKVPIVKFRDKQCGFRLECKQCDRYKKYIPSEKLCIQMDIENRVRPLVLVVKKWASFHEINDASRGTLNSYSLVLMVLHYLQTLPEPILPSLQKNYPECFDPTMQLHFVHQAPRTIPPYVSKNGSSLGDLLIGFFKYYATEFDWSHQMISVREAKAIARPDGIEWRNKFICVEEPFDGTNTARAVHEKQKFDMIRGEIAQ</sequence>
<dbReference type="PANTHER" id="PTHR12271">
    <property type="entry name" value="POLY A POLYMERASE CID PAP -RELATED"/>
    <property type="match status" value="1"/>
</dbReference>
<evidence type="ECO:0000256" key="4">
    <source>
        <dbReference type="ARBA" id="ARBA00012388"/>
    </source>
</evidence>
<dbReference type="STRING" id="44316.ENSEGOP00005011549"/>
<dbReference type="OrthoDB" id="2274644at2759"/>
<dbReference type="InterPro" id="IPR043519">
    <property type="entry name" value="NT_sf"/>
</dbReference>
<organism evidence="14 15">
    <name type="scientific">Chloebia gouldiae</name>
    <name type="common">Gouldian finch</name>
    <name type="synonym">Erythrura gouldiae</name>
    <dbReference type="NCBI Taxonomy" id="44316"/>
    <lineage>
        <taxon>Eukaryota</taxon>
        <taxon>Metazoa</taxon>
        <taxon>Chordata</taxon>
        <taxon>Craniata</taxon>
        <taxon>Vertebrata</taxon>
        <taxon>Euteleostomi</taxon>
        <taxon>Archelosauria</taxon>
        <taxon>Archosauria</taxon>
        <taxon>Dinosauria</taxon>
        <taxon>Saurischia</taxon>
        <taxon>Theropoda</taxon>
        <taxon>Coelurosauria</taxon>
        <taxon>Aves</taxon>
        <taxon>Neognathae</taxon>
        <taxon>Neoaves</taxon>
        <taxon>Telluraves</taxon>
        <taxon>Australaves</taxon>
        <taxon>Passeriformes</taxon>
        <taxon>Passeroidea</taxon>
        <taxon>Passeridae</taxon>
        <taxon>Chloebia</taxon>
    </lineage>
</organism>
<dbReference type="CDD" id="cd05402">
    <property type="entry name" value="NT_PAP_TUTase"/>
    <property type="match status" value="1"/>
</dbReference>
<evidence type="ECO:0000256" key="6">
    <source>
        <dbReference type="ARBA" id="ARBA00022679"/>
    </source>
</evidence>
<evidence type="ECO:0000313" key="15">
    <source>
        <dbReference type="Proteomes" id="UP000276834"/>
    </source>
</evidence>
<reference evidence="14 15" key="1">
    <citation type="journal article" date="2018" name="Proc. R. Soc. B">
        <title>A non-coding region near Follistatin controls head colour polymorphism in the Gouldian finch.</title>
        <authorList>
            <person name="Toomey M.B."/>
            <person name="Marques C.I."/>
            <person name="Andrade P."/>
            <person name="Araujo P.M."/>
            <person name="Sabatino S."/>
            <person name="Gazda M.A."/>
            <person name="Afonso S."/>
            <person name="Lopes R.J."/>
            <person name="Corbo J.C."/>
            <person name="Carneiro M."/>
        </authorList>
    </citation>
    <scope>NUCLEOTIDE SEQUENCE [LARGE SCALE GENOMIC DNA]</scope>
    <source>
        <strain evidence="14">Red01</strain>
        <tissue evidence="14">Muscle</tissue>
    </source>
</reference>
<comment type="subcellular location">
    <subcellularLocation>
        <location evidence="3">Cytoplasm</location>
    </subcellularLocation>
</comment>
<comment type="similarity">
    <text evidence="9">Belongs to the DNA polymerase type-B-like family. GLD2 subfamily.</text>
</comment>
<evidence type="ECO:0000256" key="5">
    <source>
        <dbReference type="ARBA" id="ARBA00022490"/>
    </source>
</evidence>
<protein>
    <recommendedName>
        <fullName evidence="4">polynucleotide adenylyltransferase</fullName>
        <ecNumber evidence="4">2.7.7.19</ecNumber>
    </recommendedName>
</protein>
<dbReference type="SUPFAM" id="SSF81301">
    <property type="entry name" value="Nucleotidyltransferase"/>
    <property type="match status" value="1"/>
</dbReference>
<dbReference type="InterPro" id="IPR002058">
    <property type="entry name" value="PAP_assoc"/>
</dbReference>
<dbReference type="EC" id="2.7.7.19" evidence="4"/>
<dbReference type="GO" id="GO:0005737">
    <property type="term" value="C:cytoplasm"/>
    <property type="evidence" value="ECO:0007669"/>
    <property type="project" value="UniProtKB-SubCell"/>
</dbReference>
<evidence type="ECO:0000256" key="9">
    <source>
        <dbReference type="ARBA" id="ARBA00038491"/>
    </source>
</evidence>
<keyword evidence="15" id="KW-1185">Reference proteome</keyword>
<name>A0A3L8S8N0_CHLGU</name>
<feature type="non-terminal residue" evidence="14">
    <location>
        <position position="423"/>
    </location>
</feature>
<keyword evidence="7" id="KW-0479">Metal-binding</keyword>
<dbReference type="FunFam" id="1.10.1410.10:FF:000007">
    <property type="entry name" value="poly(A) RNA polymerase GLD2 isoform X1"/>
    <property type="match status" value="1"/>
</dbReference>
<dbReference type="GO" id="GO:0046872">
    <property type="term" value="F:metal ion binding"/>
    <property type="evidence" value="ECO:0007669"/>
    <property type="project" value="UniProtKB-KW"/>
</dbReference>
<feature type="compositionally biased region" description="Polar residues" evidence="11">
    <location>
        <begin position="31"/>
        <end position="43"/>
    </location>
</feature>
<dbReference type="GO" id="GO:1990817">
    <property type="term" value="F:poly(A) RNA polymerase activity"/>
    <property type="evidence" value="ECO:0007669"/>
    <property type="project" value="UniProtKB-EC"/>
</dbReference>
<feature type="domain" description="PAP-associated" evidence="12">
    <location>
        <begin position="349"/>
        <end position="403"/>
    </location>
</feature>
<comment type="caution">
    <text evidence="14">The sequence shown here is derived from an EMBL/GenBank/DDBJ whole genome shotgun (WGS) entry which is preliminary data.</text>
</comment>
<evidence type="ECO:0000256" key="7">
    <source>
        <dbReference type="ARBA" id="ARBA00022723"/>
    </source>
</evidence>
<evidence type="ECO:0000256" key="11">
    <source>
        <dbReference type="SAM" id="MobiDB-lite"/>
    </source>
</evidence>
<dbReference type="Gene3D" id="3.30.460.10">
    <property type="entry name" value="Beta Polymerase, domain 2"/>
    <property type="match status" value="1"/>
</dbReference>
<gene>
    <name evidence="14" type="ORF">DV515_00010642</name>
</gene>
<evidence type="ECO:0000256" key="1">
    <source>
        <dbReference type="ARBA" id="ARBA00001936"/>
    </source>
</evidence>
<dbReference type="SUPFAM" id="SSF81631">
    <property type="entry name" value="PAP/OAS1 substrate-binding domain"/>
    <property type="match status" value="1"/>
</dbReference>
<comment type="cofactor">
    <cofactor evidence="1">
        <name>Mn(2+)</name>
        <dbReference type="ChEBI" id="CHEBI:29035"/>
    </cofactor>
</comment>
<keyword evidence="6" id="KW-0808">Transferase</keyword>
<dbReference type="AlphaFoldDB" id="A0A3L8S8N0"/>
<keyword evidence="8" id="KW-0460">Magnesium</keyword>
<feature type="region of interest" description="Disordered" evidence="11">
    <location>
        <begin position="31"/>
        <end position="58"/>
    </location>
</feature>
<evidence type="ECO:0000256" key="2">
    <source>
        <dbReference type="ARBA" id="ARBA00001946"/>
    </source>
</evidence>
<dbReference type="Pfam" id="PF03828">
    <property type="entry name" value="PAP_assoc"/>
    <property type="match status" value="1"/>
</dbReference>
<comment type="catalytic activity">
    <reaction evidence="10">
        <text>RNA(n) + ATP = RNA(n)-3'-adenine ribonucleotide + diphosphate</text>
        <dbReference type="Rhea" id="RHEA:11332"/>
        <dbReference type="Rhea" id="RHEA-COMP:14527"/>
        <dbReference type="Rhea" id="RHEA-COMP:17347"/>
        <dbReference type="ChEBI" id="CHEBI:30616"/>
        <dbReference type="ChEBI" id="CHEBI:33019"/>
        <dbReference type="ChEBI" id="CHEBI:140395"/>
        <dbReference type="ChEBI" id="CHEBI:173115"/>
        <dbReference type="EC" id="2.7.7.19"/>
    </reaction>
</comment>
<evidence type="ECO:0000313" key="14">
    <source>
        <dbReference type="EMBL" id="RLV98626.1"/>
    </source>
</evidence>
<evidence type="ECO:0000256" key="3">
    <source>
        <dbReference type="ARBA" id="ARBA00004496"/>
    </source>
</evidence>
<dbReference type="GO" id="GO:0031123">
    <property type="term" value="P:RNA 3'-end processing"/>
    <property type="evidence" value="ECO:0007669"/>
    <property type="project" value="TreeGrafter"/>
</dbReference>
<feature type="domain" description="Poly(A) RNA polymerase mitochondrial-like central palm" evidence="13">
    <location>
        <begin position="122"/>
        <end position="238"/>
    </location>
</feature>
<keyword evidence="5" id="KW-0963">Cytoplasm</keyword>
<dbReference type="Proteomes" id="UP000276834">
    <property type="component" value="Unassembled WGS sequence"/>
</dbReference>
<proteinExistence type="inferred from homology"/>
<evidence type="ECO:0000256" key="8">
    <source>
        <dbReference type="ARBA" id="ARBA00022842"/>
    </source>
</evidence>
<evidence type="ECO:0000259" key="13">
    <source>
        <dbReference type="Pfam" id="PF22600"/>
    </source>
</evidence>
<evidence type="ECO:0000259" key="12">
    <source>
        <dbReference type="Pfam" id="PF03828"/>
    </source>
</evidence>
<comment type="cofactor">
    <cofactor evidence="2">
        <name>Mg(2+)</name>
        <dbReference type="ChEBI" id="CHEBI:18420"/>
    </cofactor>
</comment>
<evidence type="ECO:0000256" key="10">
    <source>
        <dbReference type="ARBA" id="ARBA00048830"/>
    </source>
</evidence>
<dbReference type="EMBL" id="QUSF01000039">
    <property type="protein sequence ID" value="RLV98626.1"/>
    <property type="molecule type" value="Genomic_DNA"/>
</dbReference>
<dbReference type="PANTHER" id="PTHR12271:SF40">
    <property type="entry name" value="POLY(A) RNA POLYMERASE GLD2"/>
    <property type="match status" value="1"/>
</dbReference>
<dbReference type="Pfam" id="PF22600">
    <property type="entry name" value="MTPAP-like_central"/>
    <property type="match status" value="1"/>
</dbReference>